<evidence type="ECO:0000256" key="2">
    <source>
        <dbReference type="SAM" id="MobiDB-lite"/>
    </source>
</evidence>
<dbReference type="KEGG" id="ccin:107272372"/>
<dbReference type="GeneID" id="107272372"/>
<evidence type="ECO:0000313" key="5">
    <source>
        <dbReference type="RefSeq" id="XP_015604952.1"/>
    </source>
</evidence>
<keyword evidence="3" id="KW-0732">Signal</keyword>
<evidence type="ECO:0000313" key="4">
    <source>
        <dbReference type="Proteomes" id="UP000694920"/>
    </source>
</evidence>
<feature type="region of interest" description="Disordered" evidence="2">
    <location>
        <begin position="229"/>
        <end position="264"/>
    </location>
</feature>
<gene>
    <name evidence="5" type="primary">LOC107272372</name>
</gene>
<protein>
    <submittedName>
        <fullName evidence="5">Uncharacterized protein LOC107272372 isoform X1</fullName>
    </submittedName>
</protein>
<dbReference type="InterPro" id="IPR000618">
    <property type="entry name" value="Insect_cuticle"/>
</dbReference>
<organism evidence="4 5">
    <name type="scientific">Cephus cinctus</name>
    <name type="common">Wheat stem sawfly</name>
    <dbReference type="NCBI Taxonomy" id="211228"/>
    <lineage>
        <taxon>Eukaryota</taxon>
        <taxon>Metazoa</taxon>
        <taxon>Ecdysozoa</taxon>
        <taxon>Arthropoda</taxon>
        <taxon>Hexapoda</taxon>
        <taxon>Insecta</taxon>
        <taxon>Pterygota</taxon>
        <taxon>Neoptera</taxon>
        <taxon>Endopterygota</taxon>
        <taxon>Hymenoptera</taxon>
        <taxon>Cephoidea</taxon>
        <taxon>Cephidae</taxon>
        <taxon>Cephus</taxon>
    </lineage>
</organism>
<dbReference type="AlphaFoldDB" id="A0AAJ7FRN7"/>
<dbReference type="Proteomes" id="UP000694920">
    <property type="component" value="Unplaced"/>
</dbReference>
<sequence>MVNMTRTKNILILSVFFIFAIRLQAQPLQNQIPEEMRYPSEMSFQAYPNIATLSLDEIKEMFPWLKSKEPVVLESNDKNAPRYVFYYKPEQVVLKNKITGREKNSRDQEANEFLKRGFLHQERNFLPGGLNHRSEGYRHNDDIVEDPDIFTAETKNGPVHSHPKVPSPYLEPPTVSEKDRNLYSLEKRKLIINLLRARKNRARQKLLNQKLNSKEKEKTEDKEIKYVRDHAPENQMEDTSEIKDEATEEQQVKKKPNNPLELSPDGDRVQFHIHGHEGPKTYIFGFDTGNGKNRHYRLEERLKDGTIKGHYGYYDARGKLRMVQYTARPLGGYQEKHHESSHPKDKS</sequence>
<evidence type="ECO:0000256" key="1">
    <source>
        <dbReference type="PROSITE-ProRule" id="PRU00497"/>
    </source>
</evidence>
<dbReference type="PROSITE" id="PS51155">
    <property type="entry name" value="CHIT_BIND_RR_2"/>
    <property type="match status" value="1"/>
</dbReference>
<keyword evidence="4" id="KW-1185">Reference proteome</keyword>
<reference evidence="5" key="1">
    <citation type="submission" date="2025-08" db="UniProtKB">
        <authorList>
            <consortium name="RefSeq"/>
        </authorList>
    </citation>
    <scope>IDENTIFICATION</scope>
</reference>
<dbReference type="RefSeq" id="XP_015604952.1">
    <property type="nucleotide sequence ID" value="XM_015749466.2"/>
</dbReference>
<name>A0AAJ7FRN7_CEPCN</name>
<feature type="region of interest" description="Disordered" evidence="2">
    <location>
        <begin position="154"/>
        <end position="175"/>
    </location>
</feature>
<proteinExistence type="predicted"/>
<feature type="signal peptide" evidence="3">
    <location>
        <begin position="1"/>
        <end position="25"/>
    </location>
</feature>
<dbReference type="GO" id="GO:0042302">
    <property type="term" value="F:structural constituent of cuticle"/>
    <property type="evidence" value="ECO:0007669"/>
    <property type="project" value="UniProtKB-UniRule"/>
</dbReference>
<dbReference type="Pfam" id="PF00379">
    <property type="entry name" value="Chitin_bind_4"/>
    <property type="match status" value="1"/>
</dbReference>
<feature type="chain" id="PRO_5042487301" evidence="3">
    <location>
        <begin position="26"/>
        <end position="347"/>
    </location>
</feature>
<keyword evidence="1" id="KW-0193">Cuticle</keyword>
<accession>A0AAJ7FRN7</accession>
<evidence type="ECO:0000256" key="3">
    <source>
        <dbReference type="SAM" id="SignalP"/>
    </source>
</evidence>